<comment type="caution">
    <text evidence="1">The sequence shown here is derived from an EMBL/GenBank/DDBJ whole genome shotgun (WGS) entry which is preliminary data.</text>
</comment>
<evidence type="ECO:0000313" key="1">
    <source>
        <dbReference type="EMBL" id="OWQ53983.1"/>
    </source>
</evidence>
<reference evidence="1 2" key="1">
    <citation type="submission" date="2017-06" db="EMBL/GenBank/DDBJ databases">
        <authorList>
            <person name="Kim H.J."/>
            <person name="Triplett B.A."/>
        </authorList>
    </citation>
    <scope>NUCLEOTIDE SEQUENCE [LARGE SCALE GENOMIC DNA]</scope>
    <source>
        <strain evidence="1 2">13146</strain>
    </source>
</reference>
<name>A0A246HP49_STEMA</name>
<organism evidence="1 2">
    <name type="scientific">Stenotrophomonas maltophilia</name>
    <name type="common">Pseudomonas maltophilia</name>
    <name type="synonym">Xanthomonas maltophilia</name>
    <dbReference type="NCBI Taxonomy" id="40324"/>
    <lineage>
        <taxon>Bacteria</taxon>
        <taxon>Pseudomonadati</taxon>
        <taxon>Pseudomonadota</taxon>
        <taxon>Gammaproteobacteria</taxon>
        <taxon>Lysobacterales</taxon>
        <taxon>Lysobacteraceae</taxon>
        <taxon>Stenotrophomonas</taxon>
        <taxon>Stenotrophomonas maltophilia group</taxon>
    </lineage>
</organism>
<dbReference type="EMBL" id="NIVS01000020">
    <property type="protein sequence ID" value="OWQ53983.1"/>
    <property type="molecule type" value="Genomic_DNA"/>
</dbReference>
<proteinExistence type="predicted"/>
<dbReference type="AlphaFoldDB" id="A0A246HP49"/>
<evidence type="ECO:0000313" key="2">
    <source>
        <dbReference type="Proteomes" id="UP000198157"/>
    </source>
</evidence>
<accession>A0A246HP49</accession>
<gene>
    <name evidence="1" type="ORF">CEE60_09995</name>
</gene>
<protein>
    <submittedName>
        <fullName evidence="1">Uncharacterized protein</fullName>
    </submittedName>
</protein>
<dbReference type="Proteomes" id="UP000198157">
    <property type="component" value="Unassembled WGS sequence"/>
</dbReference>
<sequence length="231" mass="24866">MEWRKVAVLAVGGLIGSAYAQSGSIPEVKRQAIGLESHNKIRKADASEAGVEARAAGFEFMGITLGGPLVRECPQERSYGGNLYDVASRTSACWATFSMRPDPRLNVRNNGALPIAPLDNKRPTGTQAVTAIVVNGRIEGLRVETDGFRHANELLEQLQKKLGRPTWQETGEVLSGVGAKFASPKAVWELPDAYVQFNGIIGTVDAGLIVVYTPAQKAREMARQAENASSF</sequence>